<dbReference type="EC" id="2.4.1.228" evidence="8"/>
<keyword evidence="4 8" id="KW-0808">Transferase</keyword>
<accession>A0A7R8H158</accession>
<organism evidence="8 9">
    <name type="scientific">Lepeophtheirus salmonis</name>
    <name type="common">Salmon louse</name>
    <name type="synonym">Caligus salmonis</name>
    <dbReference type="NCBI Taxonomy" id="72036"/>
    <lineage>
        <taxon>Eukaryota</taxon>
        <taxon>Metazoa</taxon>
        <taxon>Ecdysozoa</taxon>
        <taxon>Arthropoda</taxon>
        <taxon>Crustacea</taxon>
        <taxon>Multicrustacea</taxon>
        <taxon>Hexanauplia</taxon>
        <taxon>Copepoda</taxon>
        <taxon>Siphonostomatoida</taxon>
        <taxon>Caligidae</taxon>
        <taxon>Lepeophtheirus</taxon>
    </lineage>
</organism>
<protein>
    <submittedName>
        <fullName evidence="8">A4GALT</fullName>
        <ecNumber evidence="8">2.4.1.228</ecNumber>
    </submittedName>
</protein>
<evidence type="ECO:0000256" key="4">
    <source>
        <dbReference type="ARBA" id="ARBA00022679"/>
    </source>
</evidence>
<sequence length="367" mass="42346">MVGLMITKDFLSANVESTLKVVLKESSLHIKLVLVCVIVALSLFTTWSILVIQKFYKFDYLQSYKELSFSNDSQIPLFVKTIKNHTIFFEANIPKDTSFFLMETSGKSRLTLKELCALESAARLHPKRKAFFLMTNKTYERSAAVLEIMEKYSNIQLLSIDLTYVFKGTVIENLWLKNRIQNSAHYNSHMSDILRCWFLYNYGGTYLDTDVIVLKELPLNYSYAGVENMESFLITGSVIHFTHHHKLLKMILTDISHNFDGVAWINNGPAMFTNNIIKLCKANTMKTINDAKCHNFKLLPPNAFFPVYYPSWQLYFDSGSREEIKKRLKDSLIAHYWGKLSSKTKIKSGMPIHDLALEKCPLTAKYF</sequence>
<dbReference type="InterPro" id="IPR029044">
    <property type="entry name" value="Nucleotide-diphossugar_trans"/>
</dbReference>
<gene>
    <name evidence="8" type="ORF">LSAA_2890</name>
</gene>
<dbReference type="GO" id="GO:0000139">
    <property type="term" value="C:Golgi membrane"/>
    <property type="evidence" value="ECO:0007669"/>
    <property type="project" value="UniProtKB-SubCell"/>
</dbReference>
<keyword evidence="9" id="KW-1185">Reference proteome</keyword>
<evidence type="ECO:0000259" key="7">
    <source>
        <dbReference type="Pfam" id="PF04572"/>
    </source>
</evidence>
<proteinExistence type="inferred from homology"/>
<name>A0A7R8H158_LEPSM</name>
<dbReference type="EMBL" id="HG994590">
    <property type="protein sequence ID" value="CAF2803012.1"/>
    <property type="molecule type" value="Genomic_DNA"/>
</dbReference>
<evidence type="ECO:0000256" key="3">
    <source>
        <dbReference type="ARBA" id="ARBA00022676"/>
    </source>
</evidence>
<dbReference type="GO" id="GO:0050512">
    <property type="term" value="F:lactosylceramide 4-alpha-galactosyltransferase activity"/>
    <property type="evidence" value="ECO:0007669"/>
    <property type="project" value="UniProtKB-EC"/>
</dbReference>
<dbReference type="GO" id="GO:0006688">
    <property type="term" value="P:glycosphingolipid biosynthetic process"/>
    <property type="evidence" value="ECO:0007669"/>
    <property type="project" value="TreeGrafter"/>
</dbReference>
<dbReference type="PANTHER" id="PTHR12042">
    <property type="entry name" value="LACTOSYLCERAMIDE 4-ALPHA-GALACTOSYLTRANSFERASE ALPHA- 1,4-GALACTOSYLTRANSFERASE"/>
    <property type="match status" value="1"/>
</dbReference>
<dbReference type="InterPro" id="IPR007652">
    <property type="entry name" value="A1-4-GlycosylTfrase_dom"/>
</dbReference>
<dbReference type="Gene3D" id="3.90.550.20">
    <property type="match status" value="1"/>
</dbReference>
<keyword evidence="6" id="KW-0472">Membrane</keyword>
<dbReference type="InterPro" id="IPR051981">
    <property type="entry name" value="Glycosyltransf_32"/>
</dbReference>
<dbReference type="InterPro" id="IPR007577">
    <property type="entry name" value="GlycoTrfase_DXD_sugar-bd_CS"/>
</dbReference>
<reference evidence="8" key="1">
    <citation type="submission" date="2021-02" db="EMBL/GenBank/DDBJ databases">
        <authorList>
            <person name="Bekaert M."/>
        </authorList>
    </citation>
    <scope>NUCLEOTIDE SEQUENCE</scope>
    <source>
        <strain evidence="8">IoA-00</strain>
    </source>
</reference>
<evidence type="ECO:0000256" key="2">
    <source>
        <dbReference type="ARBA" id="ARBA00009003"/>
    </source>
</evidence>
<dbReference type="PANTHER" id="PTHR12042:SF21">
    <property type="entry name" value="ALPHA1,4-GALACTOSYLTRANSFERASE 1-RELATED"/>
    <property type="match status" value="1"/>
</dbReference>
<keyword evidence="3 8" id="KW-0328">Glycosyltransferase</keyword>
<evidence type="ECO:0000313" key="9">
    <source>
        <dbReference type="Proteomes" id="UP000675881"/>
    </source>
</evidence>
<dbReference type="Pfam" id="PF04572">
    <property type="entry name" value="Gb3_synth"/>
    <property type="match status" value="1"/>
</dbReference>
<evidence type="ECO:0000313" key="8">
    <source>
        <dbReference type="EMBL" id="CAF2803012.1"/>
    </source>
</evidence>
<evidence type="ECO:0000256" key="1">
    <source>
        <dbReference type="ARBA" id="ARBA00004323"/>
    </source>
</evidence>
<feature type="domain" description="Alpha 1,4-glycosyltransferase" evidence="7">
    <location>
        <begin position="240"/>
        <end position="365"/>
    </location>
</feature>
<comment type="subcellular location">
    <subcellularLocation>
        <location evidence="1">Golgi apparatus membrane</location>
        <topology evidence="1">Single-pass type II membrane protein</topology>
    </subcellularLocation>
</comment>
<dbReference type="Proteomes" id="UP000675881">
    <property type="component" value="Chromosome 11"/>
</dbReference>
<evidence type="ECO:0000256" key="6">
    <source>
        <dbReference type="ARBA" id="ARBA00023136"/>
    </source>
</evidence>
<comment type="similarity">
    <text evidence="2">Belongs to the glycosyltransferase 32 family.</text>
</comment>
<dbReference type="SUPFAM" id="SSF53448">
    <property type="entry name" value="Nucleotide-diphospho-sugar transferases"/>
    <property type="match status" value="1"/>
</dbReference>
<dbReference type="AlphaFoldDB" id="A0A7R8H158"/>
<dbReference type="OrthoDB" id="409543at2759"/>
<evidence type="ECO:0000256" key="5">
    <source>
        <dbReference type="ARBA" id="ARBA00023034"/>
    </source>
</evidence>
<keyword evidence="5" id="KW-0333">Golgi apparatus</keyword>
<dbReference type="Pfam" id="PF04488">
    <property type="entry name" value="Gly_transf_sug"/>
    <property type="match status" value="1"/>
</dbReference>